<dbReference type="SUPFAM" id="SSF51735">
    <property type="entry name" value="NAD(P)-binding Rossmann-fold domains"/>
    <property type="match status" value="1"/>
</dbReference>
<evidence type="ECO:0000259" key="1">
    <source>
        <dbReference type="SMART" id="SM00829"/>
    </source>
</evidence>
<evidence type="ECO:0000313" key="3">
    <source>
        <dbReference type="Proteomes" id="UP001178507"/>
    </source>
</evidence>
<dbReference type="InterPro" id="IPR020843">
    <property type="entry name" value="ER"/>
</dbReference>
<dbReference type="Gene3D" id="3.40.50.720">
    <property type="entry name" value="NAD(P)-binding Rossmann-like Domain"/>
    <property type="match status" value="1"/>
</dbReference>
<dbReference type="Proteomes" id="UP001178507">
    <property type="component" value="Unassembled WGS sequence"/>
</dbReference>
<comment type="caution">
    <text evidence="2">The sequence shown here is derived from an EMBL/GenBank/DDBJ whole genome shotgun (WGS) entry which is preliminary data.</text>
</comment>
<evidence type="ECO:0000313" key="2">
    <source>
        <dbReference type="EMBL" id="CAJ1381070.1"/>
    </source>
</evidence>
<dbReference type="GO" id="GO:0016491">
    <property type="term" value="F:oxidoreductase activity"/>
    <property type="evidence" value="ECO:0007669"/>
    <property type="project" value="InterPro"/>
</dbReference>
<keyword evidence="3" id="KW-1185">Reference proteome</keyword>
<feature type="domain" description="Enoyl reductase (ER)" evidence="1">
    <location>
        <begin position="10"/>
        <end position="344"/>
    </location>
</feature>
<dbReference type="InterPro" id="IPR011032">
    <property type="entry name" value="GroES-like_sf"/>
</dbReference>
<organism evidence="2 3">
    <name type="scientific">Effrenium voratum</name>
    <dbReference type="NCBI Taxonomy" id="2562239"/>
    <lineage>
        <taxon>Eukaryota</taxon>
        <taxon>Sar</taxon>
        <taxon>Alveolata</taxon>
        <taxon>Dinophyceae</taxon>
        <taxon>Suessiales</taxon>
        <taxon>Symbiodiniaceae</taxon>
        <taxon>Effrenium</taxon>
    </lineage>
</organism>
<dbReference type="InterPro" id="IPR013154">
    <property type="entry name" value="ADH-like_N"/>
</dbReference>
<protein>
    <recommendedName>
        <fullName evidence="1">Enoyl reductase (ER) domain-containing protein</fullName>
    </recommendedName>
</protein>
<dbReference type="InterPro" id="IPR050700">
    <property type="entry name" value="YIM1/Zinc_Alcohol_DH_Fams"/>
</dbReference>
<dbReference type="CDD" id="cd08267">
    <property type="entry name" value="MDR1"/>
    <property type="match status" value="1"/>
</dbReference>
<gene>
    <name evidence="2" type="ORF">EVOR1521_LOCUS8862</name>
</gene>
<dbReference type="SUPFAM" id="SSF50129">
    <property type="entry name" value="GroES-like"/>
    <property type="match status" value="1"/>
</dbReference>
<accession>A0AA36I6L6</accession>
<dbReference type="AlphaFoldDB" id="A0AA36I6L6"/>
<dbReference type="PANTHER" id="PTHR11695:SF294">
    <property type="entry name" value="RETICULON-4-INTERACTING PROTEIN 1, MITOCHONDRIAL"/>
    <property type="match status" value="1"/>
</dbReference>
<reference evidence="2" key="1">
    <citation type="submission" date="2023-08" db="EMBL/GenBank/DDBJ databases">
        <authorList>
            <person name="Chen Y."/>
            <person name="Shah S."/>
            <person name="Dougan E. K."/>
            <person name="Thang M."/>
            <person name="Chan C."/>
        </authorList>
    </citation>
    <scope>NUCLEOTIDE SEQUENCE</scope>
</reference>
<dbReference type="Gene3D" id="3.90.180.10">
    <property type="entry name" value="Medium-chain alcohol dehydrogenases, catalytic domain"/>
    <property type="match status" value="2"/>
</dbReference>
<sequence>MKACTIAGYEDLESLKIEPDYPKPSVEPETLLIRTCAASLAPGDVRVLSGHTTLMQAPKRFPYVPGGDSSGVVVEVHSAEARFRAGDRVTCLFPEPRPFEALAEFRLVSTKLCAKMPDSVSMVDAATVPSSGLTAYSFKEHVRPGDRVVVVNACGGVGCFLLQLLKQDFGASYVLAVTGNVELASSLGADEVVDRNSGANWWEHPSLQTDPADLVLDLYGTATHWNASCTSAAVKPARRGGRFVCIGLENPWPKVKYFWDAVPILSSFLRRNLYSAFHKSSCPTHAGHSGLKTEIQQRSEAVLRLMGEGKVRSVVAQEFPFDAESLREAFRMQMARRHSGKVVIRVSSE</sequence>
<dbReference type="PANTHER" id="PTHR11695">
    <property type="entry name" value="ALCOHOL DEHYDROGENASE RELATED"/>
    <property type="match status" value="1"/>
</dbReference>
<dbReference type="EMBL" id="CAUJNA010000779">
    <property type="protein sequence ID" value="CAJ1381070.1"/>
    <property type="molecule type" value="Genomic_DNA"/>
</dbReference>
<dbReference type="Pfam" id="PF08240">
    <property type="entry name" value="ADH_N"/>
    <property type="match status" value="1"/>
</dbReference>
<dbReference type="SMART" id="SM00829">
    <property type="entry name" value="PKS_ER"/>
    <property type="match status" value="1"/>
</dbReference>
<dbReference type="Pfam" id="PF13602">
    <property type="entry name" value="ADH_zinc_N_2"/>
    <property type="match status" value="1"/>
</dbReference>
<dbReference type="GO" id="GO:0005739">
    <property type="term" value="C:mitochondrion"/>
    <property type="evidence" value="ECO:0007669"/>
    <property type="project" value="TreeGrafter"/>
</dbReference>
<dbReference type="InterPro" id="IPR036291">
    <property type="entry name" value="NAD(P)-bd_dom_sf"/>
</dbReference>
<proteinExistence type="predicted"/>
<name>A0AA36I6L6_9DINO</name>